<dbReference type="OrthoDB" id="3229878at2759"/>
<keyword evidence="2" id="KW-1185">Reference proteome</keyword>
<proteinExistence type="predicted"/>
<dbReference type="RefSeq" id="XP_041198862.1">
    <property type="nucleotide sequence ID" value="XM_041334144.1"/>
</dbReference>
<name>A0A9P7EMS9_9AGAM</name>
<reference evidence="1" key="1">
    <citation type="journal article" date="2020" name="New Phytol.">
        <title>Comparative genomics reveals dynamic genome evolution in host specialist ectomycorrhizal fungi.</title>
        <authorList>
            <person name="Lofgren L.A."/>
            <person name="Nguyen N.H."/>
            <person name="Vilgalys R."/>
            <person name="Ruytinx J."/>
            <person name="Liao H.L."/>
            <person name="Branco S."/>
            <person name="Kuo A."/>
            <person name="LaButti K."/>
            <person name="Lipzen A."/>
            <person name="Andreopoulos W."/>
            <person name="Pangilinan J."/>
            <person name="Riley R."/>
            <person name="Hundley H."/>
            <person name="Na H."/>
            <person name="Barry K."/>
            <person name="Grigoriev I.V."/>
            <person name="Stajich J.E."/>
            <person name="Kennedy P.G."/>
        </authorList>
    </citation>
    <scope>NUCLEOTIDE SEQUENCE</scope>
    <source>
        <strain evidence="1">MN1</strain>
    </source>
</reference>
<dbReference type="GeneID" id="64628161"/>
<gene>
    <name evidence="1" type="ORF">BJ212DRAFT_1315112</name>
</gene>
<evidence type="ECO:0000313" key="2">
    <source>
        <dbReference type="Proteomes" id="UP000807769"/>
    </source>
</evidence>
<dbReference type="AlphaFoldDB" id="A0A9P7EMS9"/>
<accession>A0A9P7EMS9</accession>
<organism evidence="1 2">
    <name type="scientific">Suillus subaureus</name>
    <dbReference type="NCBI Taxonomy" id="48587"/>
    <lineage>
        <taxon>Eukaryota</taxon>
        <taxon>Fungi</taxon>
        <taxon>Dikarya</taxon>
        <taxon>Basidiomycota</taxon>
        <taxon>Agaricomycotina</taxon>
        <taxon>Agaricomycetes</taxon>
        <taxon>Agaricomycetidae</taxon>
        <taxon>Boletales</taxon>
        <taxon>Suillineae</taxon>
        <taxon>Suillaceae</taxon>
        <taxon>Suillus</taxon>
    </lineage>
</organism>
<dbReference type="Proteomes" id="UP000807769">
    <property type="component" value="Unassembled WGS sequence"/>
</dbReference>
<protein>
    <recommendedName>
        <fullName evidence="3">F-box domain-containing protein</fullName>
    </recommendedName>
</protein>
<dbReference type="EMBL" id="JABBWG010000002">
    <property type="protein sequence ID" value="KAG1825609.1"/>
    <property type="molecule type" value="Genomic_DNA"/>
</dbReference>
<comment type="caution">
    <text evidence="1">The sequence shown here is derived from an EMBL/GenBank/DDBJ whole genome shotgun (WGS) entry which is preliminary data.</text>
</comment>
<sequence>MGTRGYYVLRYRNLYFARYHHHDSYPDGLGVQALQSVRHPNAITTYRQELGEILDGLESPSHFPVLIEGGEDLLPPSRLRPETDIMIEWVYEIDLDCSIFHINGMPFFSLECLPDDRAFIQYISKDHYGHLACASQCPPKHKYKRPTPPTVDNSDLATYQSLMCTGSHVALSNLLAINDFPTPDEHIRVSLLEVMVGQCMIDPVIGKDIYDIELVSDHNQLTDDQWSIAFFMANIAFVPPIFDNIMHVCHPKLSRKEFTWVREDTVVCIASHLDDERCLQASVSRLINAIMEQTDNLGDYFGIAFSVYHCALVKVVKDAHTMTFSHTSALQFLPSFYADSPSTPGITALARLGFRIDPALFERSVEICHYNRFMTEESLSQGGDGSDDVPPNITCPPLPPELWKEIALHLHSSELIPFGLVSKLFREVASMILRYPHLCGYRLVAAPRRKPRYLQHQHLSLHGASFSAVRAGIPTTVLLGLEFRDKPSESLATPLSVRGSSLWVLFQPLPEELAGDGNP</sequence>
<evidence type="ECO:0008006" key="3">
    <source>
        <dbReference type="Google" id="ProtNLM"/>
    </source>
</evidence>
<dbReference type="CDD" id="cd09917">
    <property type="entry name" value="F-box_SF"/>
    <property type="match status" value="1"/>
</dbReference>
<evidence type="ECO:0000313" key="1">
    <source>
        <dbReference type="EMBL" id="KAG1825609.1"/>
    </source>
</evidence>